<proteinExistence type="predicted"/>
<feature type="compositionally biased region" description="Basic residues" evidence="1">
    <location>
        <begin position="50"/>
        <end position="63"/>
    </location>
</feature>
<evidence type="ECO:0000313" key="2">
    <source>
        <dbReference type="EMBL" id="GBL75469.1"/>
    </source>
</evidence>
<name>A0A4Y2A7S7_ARAVE</name>
<protein>
    <submittedName>
        <fullName evidence="2">Uncharacterized protein</fullName>
    </submittedName>
</protein>
<accession>A0A4Y2A7S7</accession>
<evidence type="ECO:0000313" key="3">
    <source>
        <dbReference type="Proteomes" id="UP000499080"/>
    </source>
</evidence>
<sequence>MEEILALKRIEMSHDVRYAFCEGTSRQDLEPAQAEATQEADELPCSTTHLARRPHRKSQTSKRTKTEGRQLALSYQGPQNVKQKNVTHSKTKDLLWPTQWPKGHQPHRLPQKRT</sequence>
<feature type="compositionally biased region" description="Basic residues" evidence="1">
    <location>
        <begin position="104"/>
        <end position="114"/>
    </location>
</feature>
<evidence type="ECO:0000256" key="1">
    <source>
        <dbReference type="SAM" id="MobiDB-lite"/>
    </source>
</evidence>
<dbReference type="AlphaFoldDB" id="A0A4Y2A7S7"/>
<comment type="caution">
    <text evidence="2">The sequence shown here is derived from an EMBL/GenBank/DDBJ whole genome shotgun (WGS) entry which is preliminary data.</text>
</comment>
<keyword evidence="3" id="KW-1185">Reference proteome</keyword>
<dbReference type="EMBL" id="BGPR01000007">
    <property type="protein sequence ID" value="GBL75469.1"/>
    <property type="molecule type" value="Genomic_DNA"/>
</dbReference>
<reference evidence="2 3" key="1">
    <citation type="journal article" date="2019" name="Sci. Rep.">
        <title>Orb-weaving spider Araneus ventricosus genome elucidates the spidroin gene catalogue.</title>
        <authorList>
            <person name="Kono N."/>
            <person name="Nakamura H."/>
            <person name="Ohtoshi R."/>
            <person name="Moran D.A.P."/>
            <person name="Shinohara A."/>
            <person name="Yoshida Y."/>
            <person name="Fujiwara M."/>
            <person name="Mori M."/>
            <person name="Tomita M."/>
            <person name="Arakawa K."/>
        </authorList>
    </citation>
    <scope>NUCLEOTIDE SEQUENCE [LARGE SCALE GENOMIC DNA]</scope>
</reference>
<feature type="compositionally biased region" description="Polar residues" evidence="1">
    <location>
        <begin position="76"/>
        <end position="88"/>
    </location>
</feature>
<gene>
    <name evidence="2" type="ORF">AVEN_194645_1</name>
</gene>
<feature type="region of interest" description="Disordered" evidence="1">
    <location>
        <begin position="25"/>
        <end position="114"/>
    </location>
</feature>
<dbReference type="Proteomes" id="UP000499080">
    <property type="component" value="Unassembled WGS sequence"/>
</dbReference>
<organism evidence="2 3">
    <name type="scientific">Araneus ventricosus</name>
    <name type="common">Orbweaver spider</name>
    <name type="synonym">Epeira ventricosa</name>
    <dbReference type="NCBI Taxonomy" id="182803"/>
    <lineage>
        <taxon>Eukaryota</taxon>
        <taxon>Metazoa</taxon>
        <taxon>Ecdysozoa</taxon>
        <taxon>Arthropoda</taxon>
        <taxon>Chelicerata</taxon>
        <taxon>Arachnida</taxon>
        <taxon>Araneae</taxon>
        <taxon>Araneomorphae</taxon>
        <taxon>Entelegynae</taxon>
        <taxon>Araneoidea</taxon>
        <taxon>Araneidae</taxon>
        <taxon>Araneus</taxon>
    </lineage>
</organism>